<evidence type="ECO:0000313" key="6">
    <source>
        <dbReference type="Proteomes" id="UP000241890"/>
    </source>
</evidence>
<reference evidence="5 6" key="1">
    <citation type="submission" date="2017-12" db="EMBL/GenBank/DDBJ databases">
        <title>Sequencing, de novo assembly and annotation of complete genome of a new Thraustochytrid species, strain FCC1311.</title>
        <authorList>
            <person name="Sedici K."/>
            <person name="Godart F."/>
            <person name="Aiese Cigliano R."/>
            <person name="Sanseverino W."/>
            <person name="Barakat M."/>
            <person name="Ortet P."/>
            <person name="Marechal E."/>
            <person name="Cagnac O."/>
            <person name="Amato A."/>
        </authorList>
    </citation>
    <scope>NUCLEOTIDE SEQUENCE [LARGE SCALE GENOMIC DNA]</scope>
</reference>
<dbReference type="Gene3D" id="3.50.4.10">
    <property type="entry name" value="Hepatocyte Growth Factor"/>
    <property type="match status" value="1"/>
</dbReference>
<dbReference type="InParanoid" id="A0A2R5GQH2"/>
<sequence length="581" mass="64374">MFAFVLWALVANLLGAVSTHGLKIQKVANRQAIINKFPGCAILGTPSWASNTVMKNAGASNAGHCRDKCMNWWKASKRRGIELWNNDGWDAAFRHEGCYLQVAQFADPGESCTARRTGDYNSFIHDNTESWKAWPCYKGTVHQGDASSNYLPVKARFEYKDYIQSQYLHEKNGNSPDKLNVRIKNSPYICSWSKANQGWGANGNHYPCIAWEYNSKDNVCKVHHKRPHLSGSFTNVNPSQGNTRVTGNMYCDKDFNKENVARDVANLYQAPGCMKHHYDWPYSDLDGMPLTKSDPHECRRECQNDSDCVIFVYNADNNRCWLKTADAYKNEQEVPNIDAYAGMKDCHTCLPGYYISDTNPSNGIDSCYICPKGYYCYEGEKTACEAGKFCGVEGLSTPLDPSSENRCDADFSGSGCEHRVCRDSPLGETLSALAFKEPTDFDFSAYAIPTNAEHAGGWELVLSAPRTSSEAQDSVYVESAFTEMIRTSIVEGYKLAVDSSMGYQTEISLANELVDCSSAGDNALRLALDPDLSVGDNITACLKLTYREVSKPLTWADLSDTLVARGNVLVNDINAASGSQD</sequence>
<evidence type="ECO:0000256" key="3">
    <source>
        <dbReference type="SAM" id="SignalP"/>
    </source>
</evidence>
<evidence type="ECO:0000256" key="1">
    <source>
        <dbReference type="ARBA" id="ARBA00022737"/>
    </source>
</evidence>
<comment type="caution">
    <text evidence="5">The sequence shown here is derived from an EMBL/GenBank/DDBJ whole genome shotgun (WGS) entry which is preliminary data.</text>
</comment>
<evidence type="ECO:0000256" key="2">
    <source>
        <dbReference type="ARBA" id="ARBA00023157"/>
    </source>
</evidence>
<feature type="chain" id="PRO_5015339879" description="Apple domain-containing protein" evidence="3">
    <location>
        <begin position="22"/>
        <end position="581"/>
    </location>
</feature>
<dbReference type="PROSITE" id="PS50948">
    <property type="entry name" value="PAN"/>
    <property type="match status" value="1"/>
</dbReference>
<feature type="signal peptide" evidence="3">
    <location>
        <begin position="1"/>
        <end position="21"/>
    </location>
</feature>
<feature type="non-terminal residue" evidence="5">
    <location>
        <position position="581"/>
    </location>
</feature>
<proteinExistence type="predicted"/>
<feature type="domain" description="Apple" evidence="4">
    <location>
        <begin position="273"/>
        <end position="346"/>
    </location>
</feature>
<dbReference type="InterPro" id="IPR000177">
    <property type="entry name" value="Apple"/>
</dbReference>
<dbReference type="GO" id="GO:0005576">
    <property type="term" value="C:extracellular region"/>
    <property type="evidence" value="ECO:0007669"/>
    <property type="project" value="InterPro"/>
</dbReference>
<dbReference type="SMART" id="SM00223">
    <property type="entry name" value="APPLE"/>
    <property type="match status" value="1"/>
</dbReference>
<organism evidence="5 6">
    <name type="scientific">Hondaea fermentalgiana</name>
    <dbReference type="NCBI Taxonomy" id="2315210"/>
    <lineage>
        <taxon>Eukaryota</taxon>
        <taxon>Sar</taxon>
        <taxon>Stramenopiles</taxon>
        <taxon>Bigyra</taxon>
        <taxon>Labyrinthulomycetes</taxon>
        <taxon>Thraustochytrida</taxon>
        <taxon>Thraustochytriidae</taxon>
        <taxon>Hondaea</taxon>
    </lineage>
</organism>
<dbReference type="Pfam" id="PF14295">
    <property type="entry name" value="PAN_4"/>
    <property type="match status" value="1"/>
</dbReference>
<keyword evidence="2" id="KW-1015">Disulfide bond</keyword>
<dbReference type="GO" id="GO:0006508">
    <property type="term" value="P:proteolysis"/>
    <property type="evidence" value="ECO:0007669"/>
    <property type="project" value="InterPro"/>
</dbReference>
<dbReference type="AlphaFoldDB" id="A0A2R5GQH2"/>
<keyword evidence="6" id="KW-1185">Reference proteome</keyword>
<gene>
    <name evidence="5" type="ORF">FCC1311_093242</name>
</gene>
<name>A0A2R5GQH2_9STRA</name>
<accession>A0A2R5GQH2</accession>
<dbReference type="EMBL" id="BEYU01000143">
    <property type="protein sequence ID" value="GBG33100.1"/>
    <property type="molecule type" value="Genomic_DNA"/>
</dbReference>
<dbReference type="Proteomes" id="UP000241890">
    <property type="component" value="Unassembled WGS sequence"/>
</dbReference>
<evidence type="ECO:0000313" key="5">
    <source>
        <dbReference type="EMBL" id="GBG33100.1"/>
    </source>
</evidence>
<dbReference type="InterPro" id="IPR003609">
    <property type="entry name" value="Pan_app"/>
</dbReference>
<protein>
    <recommendedName>
        <fullName evidence="4">Apple domain-containing protein</fullName>
    </recommendedName>
</protein>
<keyword evidence="1" id="KW-0677">Repeat</keyword>
<keyword evidence="3" id="KW-0732">Signal</keyword>
<evidence type="ECO:0000259" key="4">
    <source>
        <dbReference type="PROSITE" id="PS50948"/>
    </source>
</evidence>